<name>A0AA85JMU5_TRIRE</name>
<dbReference type="PANTHER" id="PTHR21301:SF10">
    <property type="entry name" value="REVERSE TRANSCRIPTASE DOMAIN-CONTAINING PROTEIN"/>
    <property type="match status" value="1"/>
</dbReference>
<evidence type="ECO:0000313" key="1">
    <source>
        <dbReference type="Proteomes" id="UP000050795"/>
    </source>
</evidence>
<accession>A0AA85JMU5</accession>
<dbReference type="AlphaFoldDB" id="A0AA85JMU5"/>
<dbReference type="Proteomes" id="UP000050795">
    <property type="component" value="Unassembled WGS sequence"/>
</dbReference>
<keyword evidence="1" id="KW-1185">Reference proteome</keyword>
<evidence type="ECO:0000313" key="2">
    <source>
        <dbReference type="WBParaSite" id="TREG1_33360.1"/>
    </source>
</evidence>
<dbReference type="WBParaSite" id="TREG1_33360.1">
    <property type="protein sequence ID" value="TREG1_33360.1"/>
    <property type="gene ID" value="TREG1_33360"/>
</dbReference>
<sequence length="105" mass="12239">MSNLERTNLNGAIDDATCECRYVHNTFVVGNNETYASHLLRLFNDAHTNIEFTMEHESDGKLHFLDIAMECLEDGSLQKSFYRKPTWERQYLHLNSYCPNGLNTY</sequence>
<dbReference type="PANTHER" id="PTHR21301">
    <property type="entry name" value="REVERSE TRANSCRIPTASE"/>
    <property type="match status" value="1"/>
</dbReference>
<reference evidence="2" key="2">
    <citation type="submission" date="2023-11" db="UniProtKB">
        <authorList>
            <consortium name="WormBaseParasite"/>
        </authorList>
    </citation>
    <scope>IDENTIFICATION</scope>
</reference>
<proteinExistence type="predicted"/>
<organism evidence="1 2">
    <name type="scientific">Trichobilharzia regenti</name>
    <name type="common">Nasal bird schistosome</name>
    <dbReference type="NCBI Taxonomy" id="157069"/>
    <lineage>
        <taxon>Eukaryota</taxon>
        <taxon>Metazoa</taxon>
        <taxon>Spiralia</taxon>
        <taxon>Lophotrochozoa</taxon>
        <taxon>Platyhelminthes</taxon>
        <taxon>Trematoda</taxon>
        <taxon>Digenea</taxon>
        <taxon>Strigeidida</taxon>
        <taxon>Schistosomatoidea</taxon>
        <taxon>Schistosomatidae</taxon>
        <taxon>Trichobilharzia</taxon>
    </lineage>
</organism>
<reference evidence="1" key="1">
    <citation type="submission" date="2022-06" db="EMBL/GenBank/DDBJ databases">
        <authorList>
            <person name="Berger JAMES D."/>
            <person name="Berger JAMES D."/>
        </authorList>
    </citation>
    <scope>NUCLEOTIDE SEQUENCE [LARGE SCALE GENOMIC DNA]</scope>
</reference>
<protein>
    <submittedName>
        <fullName evidence="2">Uncharacterized protein</fullName>
    </submittedName>
</protein>